<dbReference type="InterPro" id="IPR043131">
    <property type="entry name" value="BCAT-like_N"/>
</dbReference>
<keyword evidence="16" id="KW-0032">Aminotransferase</keyword>
<protein>
    <recommendedName>
        <fullName evidence="8">Probable branched-chain-amino-acid aminotransferase</fullName>
        <ecNumber evidence="7">2.6.1.42</ecNumber>
    </recommendedName>
</protein>
<reference evidence="16 17" key="1">
    <citation type="submission" date="2023-02" db="EMBL/GenBank/DDBJ databases">
        <title>Population genomics of bacteria associated with diatom.</title>
        <authorList>
            <person name="Xie J."/>
            <person name="Wang H."/>
        </authorList>
    </citation>
    <scope>NUCLEOTIDE SEQUENCE [LARGE SCALE GENOMIC DNA]</scope>
    <source>
        <strain evidence="16 17">PT47_8</strain>
    </source>
</reference>
<dbReference type="EMBL" id="JARCJK010000005">
    <property type="protein sequence ID" value="MDE4166394.1"/>
    <property type="molecule type" value="Genomic_DNA"/>
</dbReference>
<dbReference type="Pfam" id="PF01063">
    <property type="entry name" value="Aminotran_4"/>
    <property type="match status" value="1"/>
</dbReference>
<dbReference type="InterPro" id="IPR050571">
    <property type="entry name" value="Class-IV_PLP-Dep_Aminotrnsfr"/>
</dbReference>
<comment type="caution">
    <text evidence="16">The sequence shown here is derived from an EMBL/GenBank/DDBJ whole genome shotgun (WGS) entry which is preliminary data.</text>
</comment>
<dbReference type="PROSITE" id="PS00770">
    <property type="entry name" value="AA_TRANSFER_CLASS_4"/>
    <property type="match status" value="1"/>
</dbReference>
<evidence type="ECO:0000256" key="11">
    <source>
        <dbReference type="ARBA" id="ARBA00048212"/>
    </source>
</evidence>
<keyword evidence="10" id="KW-0100">Branched-chain amino acid biosynthesis</keyword>
<comment type="similarity">
    <text evidence="6 14">Belongs to the class-IV pyridoxal-phosphate-dependent aminotransferase family.</text>
</comment>
<evidence type="ECO:0000256" key="2">
    <source>
        <dbReference type="ARBA" id="ARBA00003109"/>
    </source>
</evidence>
<dbReference type="NCBIfam" id="NF005729">
    <property type="entry name" value="PRK07546.1-3"/>
    <property type="match status" value="1"/>
</dbReference>
<evidence type="ECO:0000256" key="5">
    <source>
        <dbReference type="ARBA" id="ARBA00005072"/>
    </source>
</evidence>
<evidence type="ECO:0000256" key="12">
    <source>
        <dbReference type="ARBA" id="ARBA00048798"/>
    </source>
</evidence>
<evidence type="ECO:0000256" key="3">
    <source>
        <dbReference type="ARBA" id="ARBA00004824"/>
    </source>
</evidence>
<comment type="function">
    <text evidence="2">Acts on leucine, isoleucine and valine.</text>
</comment>
<evidence type="ECO:0000256" key="10">
    <source>
        <dbReference type="ARBA" id="ARBA00023304"/>
    </source>
</evidence>
<dbReference type="EC" id="2.6.1.42" evidence="7"/>
<dbReference type="RefSeq" id="WP_065272929.1">
    <property type="nucleotide sequence ID" value="NZ_CP015124.1"/>
</dbReference>
<dbReference type="GO" id="GO:0004084">
    <property type="term" value="F:branched-chain-amino-acid transaminase activity"/>
    <property type="evidence" value="ECO:0007669"/>
    <property type="project" value="UniProtKB-EC"/>
</dbReference>
<comment type="pathway">
    <text evidence="4">Amino-acid biosynthesis; L-valine biosynthesis; L-valine from pyruvate: step 4/4.</text>
</comment>
<evidence type="ECO:0000256" key="7">
    <source>
        <dbReference type="ARBA" id="ARBA00013053"/>
    </source>
</evidence>
<evidence type="ECO:0000256" key="15">
    <source>
        <dbReference type="RuleBase" id="RU004516"/>
    </source>
</evidence>
<dbReference type="NCBIfam" id="NF005731">
    <property type="entry name" value="PRK07546.1-5"/>
    <property type="match status" value="1"/>
</dbReference>
<evidence type="ECO:0000256" key="6">
    <source>
        <dbReference type="ARBA" id="ARBA00009320"/>
    </source>
</evidence>
<evidence type="ECO:0000256" key="13">
    <source>
        <dbReference type="ARBA" id="ARBA00049229"/>
    </source>
</evidence>
<keyword evidence="10" id="KW-0028">Amino-acid biosynthesis</keyword>
<evidence type="ECO:0000256" key="9">
    <source>
        <dbReference type="ARBA" id="ARBA00022898"/>
    </source>
</evidence>
<evidence type="ECO:0000313" key="17">
    <source>
        <dbReference type="Proteomes" id="UP001218364"/>
    </source>
</evidence>
<dbReference type="PANTHER" id="PTHR42743">
    <property type="entry name" value="AMINO-ACID AMINOTRANSFERASE"/>
    <property type="match status" value="1"/>
</dbReference>
<dbReference type="AlphaFoldDB" id="A0ABD4XAN5"/>
<comment type="pathway">
    <text evidence="3">Amino-acid biosynthesis; L-isoleucine biosynthesis; L-isoleucine from 2-oxobutanoate: step 4/4.</text>
</comment>
<dbReference type="SUPFAM" id="SSF56752">
    <property type="entry name" value="D-aminoacid aminotransferase-like PLP-dependent enzymes"/>
    <property type="match status" value="1"/>
</dbReference>
<evidence type="ECO:0000256" key="14">
    <source>
        <dbReference type="RuleBase" id="RU004106"/>
    </source>
</evidence>
<keyword evidence="9 15" id="KW-0663">Pyridoxal phosphate</keyword>
<dbReference type="Gene3D" id="3.20.10.10">
    <property type="entry name" value="D-amino Acid Aminotransferase, subunit A, domain 2"/>
    <property type="match status" value="1"/>
</dbReference>
<dbReference type="Proteomes" id="UP001218364">
    <property type="component" value="Unassembled WGS sequence"/>
</dbReference>
<dbReference type="GO" id="GO:0009082">
    <property type="term" value="P:branched-chain amino acid biosynthetic process"/>
    <property type="evidence" value="ECO:0007669"/>
    <property type="project" value="UniProtKB-KW"/>
</dbReference>
<dbReference type="Gene3D" id="3.30.470.10">
    <property type="match status" value="1"/>
</dbReference>
<gene>
    <name evidence="16" type="ORF">PXK24_11880</name>
</gene>
<organism evidence="16 17">
    <name type="scientific">Phaeobacter gallaeciensis</name>
    <dbReference type="NCBI Taxonomy" id="60890"/>
    <lineage>
        <taxon>Bacteria</taxon>
        <taxon>Pseudomonadati</taxon>
        <taxon>Pseudomonadota</taxon>
        <taxon>Alphaproteobacteria</taxon>
        <taxon>Rhodobacterales</taxon>
        <taxon>Roseobacteraceae</taxon>
        <taxon>Phaeobacter</taxon>
    </lineage>
</organism>
<comment type="pathway">
    <text evidence="5">Amino-acid biosynthesis; L-leucine biosynthesis; L-leucine from 3-methyl-2-oxobutanoate: step 4/4.</text>
</comment>
<comment type="catalytic activity">
    <reaction evidence="11">
        <text>L-valine + 2-oxoglutarate = 3-methyl-2-oxobutanoate + L-glutamate</text>
        <dbReference type="Rhea" id="RHEA:24813"/>
        <dbReference type="ChEBI" id="CHEBI:11851"/>
        <dbReference type="ChEBI" id="CHEBI:16810"/>
        <dbReference type="ChEBI" id="CHEBI:29985"/>
        <dbReference type="ChEBI" id="CHEBI:57762"/>
        <dbReference type="EC" id="2.6.1.42"/>
    </reaction>
</comment>
<dbReference type="PANTHER" id="PTHR42743:SF11">
    <property type="entry name" value="AMINODEOXYCHORISMATE LYASE"/>
    <property type="match status" value="1"/>
</dbReference>
<comment type="catalytic activity">
    <reaction evidence="13">
        <text>L-leucine + 2-oxoglutarate = 4-methyl-2-oxopentanoate + L-glutamate</text>
        <dbReference type="Rhea" id="RHEA:18321"/>
        <dbReference type="ChEBI" id="CHEBI:16810"/>
        <dbReference type="ChEBI" id="CHEBI:17865"/>
        <dbReference type="ChEBI" id="CHEBI:29985"/>
        <dbReference type="ChEBI" id="CHEBI:57427"/>
        <dbReference type="EC" id="2.6.1.42"/>
    </reaction>
</comment>
<comment type="cofactor">
    <cofactor evidence="1 15">
        <name>pyridoxal 5'-phosphate</name>
        <dbReference type="ChEBI" id="CHEBI:597326"/>
    </cofactor>
</comment>
<dbReference type="InterPro" id="IPR018300">
    <property type="entry name" value="Aminotrans_IV_CS"/>
</dbReference>
<dbReference type="InterPro" id="IPR043132">
    <property type="entry name" value="BCAT-like_C"/>
</dbReference>
<evidence type="ECO:0000313" key="16">
    <source>
        <dbReference type="EMBL" id="MDE4166394.1"/>
    </source>
</evidence>
<proteinExistence type="inferred from homology"/>
<evidence type="ECO:0000256" key="1">
    <source>
        <dbReference type="ARBA" id="ARBA00001933"/>
    </source>
</evidence>
<accession>A0ABD4XAN5</accession>
<evidence type="ECO:0000256" key="8">
    <source>
        <dbReference type="ARBA" id="ARBA00014472"/>
    </source>
</evidence>
<evidence type="ECO:0000256" key="4">
    <source>
        <dbReference type="ARBA" id="ARBA00004931"/>
    </source>
</evidence>
<name>A0ABD4XAN5_9RHOB</name>
<dbReference type="InterPro" id="IPR036038">
    <property type="entry name" value="Aminotransferase-like"/>
</dbReference>
<dbReference type="InterPro" id="IPR001544">
    <property type="entry name" value="Aminotrans_IV"/>
</dbReference>
<keyword evidence="16" id="KW-0808">Transferase</keyword>
<sequence>MESPVRPDDATSDTTSDAIKGDPAFRLIETLGWHPGEGGRRLHRHLSRMVRSAAAFGIPFDPGPSEAMLADIVSDTPLRCRLTLDVEGRFDMTTAPLGELPAEWRLGIADIRLDADDPWLRHKTTRRALYDSARAALSAGIDELVFLNQRAEVCEGTITNIFVTLAGGQVVTPPLGCGLLPGILRQEMLERGLCGEAVLSLEDLKGAQSIHMGNSLRGLIPAKLV</sequence>
<comment type="catalytic activity">
    <reaction evidence="12">
        <text>L-isoleucine + 2-oxoglutarate = (S)-3-methyl-2-oxopentanoate + L-glutamate</text>
        <dbReference type="Rhea" id="RHEA:24801"/>
        <dbReference type="ChEBI" id="CHEBI:16810"/>
        <dbReference type="ChEBI" id="CHEBI:29985"/>
        <dbReference type="ChEBI" id="CHEBI:35146"/>
        <dbReference type="ChEBI" id="CHEBI:58045"/>
        <dbReference type="EC" id="2.6.1.42"/>
    </reaction>
</comment>